<dbReference type="AlphaFoldDB" id="A0A194S5J9"/>
<gene>
    <name evidence="2" type="ORF">RHOBADRAFT_52812</name>
</gene>
<evidence type="ECO:0000256" key="1">
    <source>
        <dbReference type="SAM" id="MobiDB-lite"/>
    </source>
</evidence>
<reference evidence="2 3" key="1">
    <citation type="journal article" date="2015" name="Front. Microbiol.">
        <title>Genome sequence of the plant growth promoting endophytic yeast Rhodotorula graminis WP1.</title>
        <authorList>
            <person name="Firrincieli A."/>
            <person name="Otillar R."/>
            <person name="Salamov A."/>
            <person name="Schmutz J."/>
            <person name="Khan Z."/>
            <person name="Redman R.S."/>
            <person name="Fleck N.D."/>
            <person name="Lindquist E."/>
            <person name="Grigoriev I.V."/>
            <person name="Doty S.L."/>
        </authorList>
    </citation>
    <scope>NUCLEOTIDE SEQUENCE [LARGE SCALE GENOMIC DNA]</scope>
    <source>
        <strain evidence="2 3">WP1</strain>
    </source>
</reference>
<organism evidence="2 3">
    <name type="scientific">Rhodotorula graminis (strain WP1)</name>
    <dbReference type="NCBI Taxonomy" id="578459"/>
    <lineage>
        <taxon>Eukaryota</taxon>
        <taxon>Fungi</taxon>
        <taxon>Dikarya</taxon>
        <taxon>Basidiomycota</taxon>
        <taxon>Pucciniomycotina</taxon>
        <taxon>Microbotryomycetes</taxon>
        <taxon>Sporidiobolales</taxon>
        <taxon>Sporidiobolaceae</taxon>
        <taxon>Rhodotorula</taxon>
    </lineage>
</organism>
<keyword evidence="3" id="KW-1185">Reference proteome</keyword>
<feature type="region of interest" description="Disordered" evidence="1">
    <location>
        <begin position="87"/>
        <end position="128"/>
    </location>
</feature>
<name>A0A194S5J9_RHOGW</name>
<dbReference type="STRING" id="578459.A0A194S5J9"/>
<dbReference type="OMA" id="HTTSANG"/>
<feature type="compositionally biased region" description="Low complexity" evidence="1">
    <location>
        <begin position="89"/>
        <end position="116"/>
    </location>
</feature>
<dbReference type="RefSeq" id="XP_018271834.1">
    <property type="nucleotide sequence ID" value="XM_018416517.1"/>
</dbReference>
<dbReference type="OrthoDB" id="2585251at2759"/>
<protein>
    <submittedName>
        <fullName evidence="2">Uncharacterized protein</fullName>
    </submittedName>
</protein>
<dbReference type="EMBL" id="KQ474077">
    <property type="protein sequence ID" value="KPV75785.1"/>
    <property type="molecule type" value="Genomic_DNA"/>
</dbReference>
<evidence type="ECO:0000313" key="2">
    <source>
        <dbReference type="EMBL" id="KPV75785.1"/>
    </source>
</evidence>
<proteinExistence type="predicted"/>
<sequence length="591" mass="61647">MRPPPTLLASFKEVLSRTAVLQTKGGASKLVRPSLKFQRPVHPPAAATRRHASSSAAHPSSWRAAVDSIFASTFNTIRTGAVVRPGPYSSSRLATRAAPAASRPAGRPLSSAARARFGPSPRPHAGFSTPHTAHVGLGAARQFSSSGFGAWDNLVHNAPLALRALADQFGDGGIDRRKWRADTAGIRRAARTAVKGKGRAPAGFDALEDKKLEFARFFGVAKAAHVDETQHHAAAEPVTLVLAVDPDFDLAVPSPAPSTSTSAHDPLSSFRVLSSSALDSFATISSAYSTHAHHLRVVVNRLAAAGLLDPDVRASTQVGVVPLELESPHAGRRVWRIVFDDALVTRDTVERVVRGEAELGAAATSSSSSSSVVAPPWADKVRQWNRQSAVGAGEGDWWWLVGGETRASLEPSSVLSPGLGDTPMASLPLSPASPRSTAASTARSDDGSNDSSSGAAFLIDAAHALAVAETFVLPDPSSASSSLLLDDYHDELDQPPWTTWTFDSAAGGARSSSLSTISLLDVAASSDDDDGDALDPAASVWADESDVELSASQWGSGSEDGSVIALGEDEGVRGFLRDVEVELGARGAGSW</sequence>
<feature type="compositionally biased region" description="Low complexity" evidence="1">
    <location>
        <begin position="425"/>
        <end position="442"/>
    </location>
</feature>
<accession>A0A194S5J9</accession>
<dbReference type="Proteomes" id="UP000053890">
    <property type="component" value="Unassembled WGS sequence"/>
</dbReference>
<feature type="region of interest" description="Disordered" evidence="1">
    <location>
        <begin position="39"/>
        <end position="59"/>
    </location>
</feature>
<evidence type="ECO:0000313" key="3">
    <source>
        <dbReference type="Proteomes" id="UP000053890"/>
    </source>
</evidence>
<dbReference type="GeneID" id="28976965"/>
<feature type="region of interest" description="Disordered" evidence="1">
    <location>
        <begin position="412"/>
        <end position="451"/>
    </location>
</feature>